<dbReference type="Pfam" id="PF01426">
    <property type="entry name" value="BAH"/>
    <property type="match status" value="1"/>
</dbReference>
<gene>
    <name evidence="3" type="ORF">V6N12_072865</name>
    <name evidence="2" type="ORF">V6N12_076201</name>
</gene>
<accession>A0ABR2AYE7</accession>
<dbReference type="PANTHER" id="PTHR10629:SF42">
    <property type="entry name" value="DNA (CYTOSINE-5)-METHYLTRANSFERASE CMT1-RELATED"/>
    <property type="match status" value="1"/>
</dbReference>
<proteinExistence type="predicted"/>
<reference evidence="3 4" key="1">
    <citation type="journal article" date="2024" name="G3 (Bethesda)">
        <title>Genome assembly of Hibiscus sabdariffa L. provides insights into metabolisms of medicinal natural products.</title>
        <authorList>
            <person name="Kim T."/>
        </authorList>
    </citation>
    <scope>NUCLEOTIDE SEQUENCE [LARGE SCALE GENOMIC DNA]</scope>
    <source>
        <strain evidence="3">TK-2024</strain>
        <tissue evidence="3">Old leaves</tissue>
    </source>
</reference>
<evidence type="ECO:0000313" key="2">
    <source>
        <dbReference type="EMBL" id="KAK8494750.1"/>
    </source>
</evidence>
<dbReference type="EMBL" id="JBBPBM010000238">
    <property type="protein sequence ID" value="KAK8499311.1"/>
    <property type="molecule type" value="Genomic_DNA"/>
</dbReference>
<feature type="domain" description="BAH" evidence="1">
    <location>
        <begin position="1"/>
        <end position="76"/>
    </location>
</feature>
<dbReference type="PANTHER" id="PTHR10629">
    <property type="entry name" value="CYTOSINE-SPECIFIC METHYLTRANSFERASE"/>
    <property type="match status" value="1"/>
</dbReference>
<dbReference type="InterPro" id="IPR043151">
    <property type="entry name" value="BAH_sf"/>
</dbReference>
<evidence type="ECO:0000259" key="1">
    <source>
        <dbReference type="PROSITE" id="PS51038"/>
    </source>
</evidence>
<dbReference type="Gene3D" id="2.30.30.490">
    <property type="match status" value="1"/>
</dbReference>
<protein>
    <recommendedName>
        <fullName evidence="1">BAH domain-containing protein</fullName>
    </recommendedName>
</protein>
<dbReference type="InterPro" id="IPR001025">
    <property type="entry name" value="BAH_dom"/>
</dbReference>
<evidence type="ECO:0000313" key="3">
    <source>
        <dbReference type="EMBL" id="KAK8499311.1"/>
    </source>
</evidence>
<dbReference type="PROSITE" id="PS51038">
    <property type="entry name" value="BAH"/>
    <property type="match status" value="1"/>
</dbReference>
<sequence length="76" mass="8890">MTICLQAEDDSPGYIARIVEFFETADQEPYFKAQWFYRAEDIVIYKENAHFIDKGRVLSGIQDDNPLKCIVSKVIW</sequence>
<dbReference type="EMBL" id="JBBPBM010000500">
    <property type="protein sequence ID" value="KAK8494750.1"/>
    <property type="molecule type" value="Genomic_DNA"/>
</dbReference>
<dbReference type="Proteomes" id="UP001472677">
    <property type="component" value="Unassembled WGS sequence"/>
</dbReference>
<name>A0ABR2AYE7_9ROSI</name>
<dbReference type="InterPro" id="IPR050390">
    <property type="entry name" value="C5-Methyltransferase"/>
</dbReference>
<keyword evidence="4" id="KW-1185">Reference proteome</keyword>
<organism evidence="3 4">
    <name type="scientific">Hibiscus sabdariffa</name>
    <name type="common">roselle</name>
    <dbReference type="NCBI Taxonomy" id="183260"/>
    <lineage>
        <taxon>Eukaryota</taxon>
        <taxon>Viridiplantae</taxon>
        <taxon>Streptophyta</taxon>
        <taxon>Embryophyta</taxon>
        <taxon>Tracheophyta</taxon>
        <taxon>Spermatophyta</taxon>
        <taxon>Magnoliopsida</taxon>
        <taxon>eudicotyledons</taxon>
        <taxon>Gunneridae</taxon>
        <taxon>Pentapetalae</taxon>
        <taxon>rosids</taxon>
        <taxon>malvids</taxon>
        <taxon>Malvales</taxon>
        <taxon>Malvaceae</taxon>
        <taxon>Malvoideae</taxon>
        <taxon>Hibiscus</taxon>
    </lineage>
</organism>
<comment type="caution">
    <text evidence="3">The sequence shown here is derived from an EMBL/GenBank/DDBJ whole genome shotgun (WGS) entry which is preliminary data.</text>
</comment>
<evidence type="ECO:0000313" key="4">
    <source>
        <dbReference type="Proteomes" id="UP001472677"/>
    </source>
</evidence>